<dbReference type="PIRSF" id="PIRSF037238">
    <property type="entry name" value="Carboxypeptidase_G2"/>
    <property type="match status" value="1"/>
</dbReference>
<dbReference type="GO" id="GO:0004180">
    <property type="term" value="F:carboxypeptidase activity"/>
    <property type="evidence" value="ECO:0007669"/>
    <property type="project" value="UniProtKB-KW"/>
</dbReference>
<keyword evidence="1" id="KW-0479">Metal-binding</keyword>
<name>A0ABT9Q2W6_9ACTN</name>
<dbReference type="Pfam" id="PF01546">
    <property type="entry name" value="Peptidase_M20"/>
    <property type="match status" value="1"/>
</dbReference>
<evidence type="ECO:0000256" key="2">
    <source>
        <dbReference type="ARBA" id="ARBA00022801"/>
    </source>
</evidence>
<dbReference type="Pfam" id="PF07687">
    <property type="entry name" value="M20_dimer"/>
    <property type="match status" value="1"/>
</dbReference>
<evidence type="ECO:0000313" key="5">
    <source>
        <dbReference type="Proteomes" id="UP001225356"/>
    </source>
</evidence>
<dbReference type="InterPro" id="IPR011650">
    <property type="entry name" value="Peptidase_M20_dimer"/>
</dbReference>
<sequence length="364" mass="37829">MNLGHMLEDLEELVGCESFSADHEAVARSAAVVAEQGFRRLGARPETIVIDGVTHLRWTFGTPRVLILGHHDTVWPIGTLERIPWSLTDGIARGPGVFDMKAGLVQAFHALAALPSPDGVCVLVTGDEEVGSPSSRALIEETARECAATFVLEASGEGGALKTARKGTSNYEITVYGKAAHAGLEPEKGANAGIELAHQILALSTLGQGTTTVTPTVLSGGVTVNTVPALAKVSVDVRSASIAEQTRVDELVRALTPRIPGTRLQVDGGPNRPPMEEAAAAELFELACRIAKDLDMEPLRAVSVGGASDGNFSAGVGCPTLDGLGALGGGAHAPHEHVVVSEMPIRTELLTELVASVLTGKDGR</sequence>
<dbReference type="InterPro" id="IPR017150">
    <property type="entry name" value="Pept_M20_glutamate_carboxypep"/>
</dbReference>
<dbReference type="PANTHER" id="PTHR43808:SF9">
    <property type="entry name" value="BLL0789 PROTEIN"/>
    <property type="match status" value="1"/>
</dbReference>
<organism evidence="4 5">
    <name type="scientific">Streptosporangium lutulentum</name>
    <dbReference type="NCBI Taxonomy" id="1461250"/>
    <lineage>
        <taxon>Bacteria</taxon>
        <taxon>Bacillati</taxon>
        <taxon>Actinomycetota</taxon>
        <taxon>Actinomycetes</taxon>
        <taxon>Streptosporangiales</taxon>
        <taxon>Streptosporangiaceae</taxon>
        <taxon>Streptosporangium</taxon>
    </lineage>
</organism>
<dbReference type="Proteomes" id="UP001225356">
    <property type="component" value="Unassembled WGS sequence"/>
</dbReference>
<protein>
    <submittedName>
        <fullName evidence="4">Glutamate carboxypeptidase</fullName>
        <ecNumber evidence="4">3.4.17.11</ecNumber>
    </submittedName>
</protein>
<keyword evidence="5" id="KW-1185">Reference proteome</keyword>
<dbReference type="PANTHER" id="PTHR43808">
    <property type="entry name" value="ACETYLORNITHINE DEACETYLASE"/>
    <property type="match status" value="1"/>
</dbReference>
<dbReference type="Gene3D" id="3.30.70.360">
    <property type="match status" value="1"/>
</dbReference>
<feature type="domain" description="Peptidase M20 dimerisation" evidence="3">
    <location>
        <begin position="163"/>
        <end position="254"/>
    </location>
</feature>
<evidence type="ECO:0000313" key="4">
    <source>
        <dbReference type="EMBL" id="MDP9841088.1"/>
    </source>
</evidence>
<dbReference type="InterPro" id="IPR050072">
    <property type="entry name" value="Peptidase_M20A"/>
</dbReference>
<evidence type="ECO:0000259" key="3">
    <source>
        <dbReference type="Pfam" id="PF07687"/>
    </source>
</evidence>
<dbReference type="EMBL" id="JAUSQU010000001">
    <property type="protein sequence ID" value="MDP9841088.1"/>
    <property type="molecule type" value="Genomic_DNA"/>
</dbReference>
<dbReference type="InterPro" id="IPR002933">
    <property type="entry name" value="Peptidase_M20"/>
</dbReference>
<dbReference type="InterPro" id="IPR036264">
    <property type="entry name" value="Bact_exopeptidase_dim_dom"/>
</dbReference>
<keyword evidence="2 4" id="KW-0378">Hydrolase</keyword>
<dbReference type="Gene3D" id="3.40.630.10">
    <property type="entry name" value="Zn peptidases"/>
    <property type="match status" value="1"/>
</dbReference>
<dbReference type="EC" id="3.4.17.11" evidence="4"/>
<reference evidence="4 5" key="1">
    <citation type="submission" date="2023-07" db="EMBL/GenBank/DDBJ databases">
        <title>Sequencing the genomes of 1000 actinobacteria strains.</title>
        <authorList>
            <person name="Klenk H.-P."/>
        </authorList>
    </citation>
    <scope>NUCLEOTIDE SEQUENCE [LARGE SCALE GENOMIC DNA]</scope>
    <source>
        <strain evidence="4 5">DSM 46740</strain>
    </source>
</reference>
<keyword evidence="4" id="KW-0645">Protease</keyword>
<proteinExistence type="predicted"/>
<dbReference type="SUPFAM" id="SSF55031">
    <property type="entry name" value="Bacterial exopeptidase dimerisation domain"/>
    <property type="match status" value="1"/>
</dbReference>
<evidence type="ECO:0000256" key="1">
    <source>
        <dbReference type="ARBA" id="ARBA00022723"/>
    </source>
</evidence>
<dbReference type="RefSeq" id="WP_307554110.1">
    <property type="nucleotide sequence ID" value="NZ_JAUSQU010000001.1"/>
</dbReference>
<dbReference type="SUPFAM" id="SSF53187">
    <property type="entry name" value="Zn-dependent exopeptidases"/>
    <property type="match status" value="1"/>
</dbReference>
<gene>
    <name evidence="4" type="ORF">J2853_000299</name>
</gene>
<keyword evidence="4" id="KW-0121">Carboxypeptidase</keyword>
<accession>A0ABT9Q2W6</accession>
<comment type="caution">
    <text evidence="4">The sequence shown here is derived from an EMBL/GenBank/DDBJ whole genome shotgun (WGS) entry which is preliminary data.</text>
</comment>